<reference evidence="1 2" key="1">
    <citation type="submission" date="2016-10" db="EMBL/GenBank/DDBJ databases">
        <title>Chromobacterium muskegensis sp. nov., an insecticidal bacterium isolated from Sphagnum bogs.</title>
        <authorList>
            <person name="Sparks M.E."/>
            <person name="Blackburn M.B."/>
            <person name="Gundersen-Rindal D.E."/>
            <person name="Mitchell A."/>
            <person name="Farrar R."/>
            <person name="Kuhar D."/>
        </authorList>
    </citation>
    <scope>NUCLEOTIDE SEQUENCE [LARGE SCALE GENOMIC DNA]</scope>
    <source>
        <strain evidence="1 2">21-1</strain>
    </source>
</reference>
<dbReference type="EMBL" id="CP017707">
    <property type="protein sequence ID" value="AOZ48663.1"/>
    <property type="molecule type" value="Genomic_DNA"/>
</dbReference>
<organism evidence="1 2">
    <name type="scientific">Chromobacterium vaccinii</name>
    <dbReference type="NCBI Taxonomy" id="1108595"/>
    <lineage>
        <taxon>Bacteria</taxon>
        <taxon>Pseudomonadati</taxon>
        <taxon>Pseudomonadota</taxon>
        <taxon>Betaproteobacteria</taxon>
        <taxon>Neisseriales</taxon>
        <taxon>Chromobacteriaceae</taxon>
        <taxon>Chromobacterium</taxon>
    </lineage>
</organism>
<accession>A0A1D9LBL3</accession>
<name>A0A1D9LBL3_9NEIS</name>
<proteinExistence type="predicted"/>
<evidence type="ECO:0000313" key="2">
    <source>
        <dbReference type="Proteomes" id="UP000178776"/>
    </source>
</evidence>
<dbReference type="Proteomes" id="UP000178776">
    <property type="component" value="Chromosome"/>
</dbReference>
<evidence type="ECO:0000313" key="1">
    <source>
        <dbReference type="EMBL" id="AOZ48663.1"/>
    </source>
</evidence>
<dbReference type="AlphaFoldDB" id="A0A1D9LBL3"/>
<dbReference type="STRING" id="1108595.BKX93_00740"/>
<gene>
    <name evidence="1" type="ORF">BKX93_00740</name>
</gene>
<dbReference type="KEGG" id="cvc:BKX93_00740"/>
<sequence length="87" mass="9308">MVYDAARLCEPSPQLKMTKASSFLIKISRASPSRAGLVLRMEAADGLTSGLDNSHAADMKTFQCHRHHHALSKGAASVRAGWKGTGD</sequence>
<protein>
    <submittedName>
        <fullName evidence="1">Uncharacterized protein</fullName>
    </submittedName>
</protein>